<protein>
    <submittedName>
        <fullName evidence="1">Uncharacterized protein</fullName>
    </submittedName>
</protein>
<dbReference type="AlphaFoldDB" id="D3PAH2"/>
<dbReference type="KEGG" id="ddf:DEFDS_0083"/>
<dbReference type="RefSeq" id="WP_013006843.1">
    <property type="nucleotide sequence ID" value="NC_013939.1"/>
</dbReference>
<gene>
    <name evidence="1" type="ordered locus">DEFDS_0083</name>
</gene>
<dbReference type="OrthoDB" id="9849291at2"/>
<evidence type="ECO:0000313" key="2">
    <source>
        <dbReference type="Proteomes" id="UP000001520"/>
    </source>
</evidence>
<dbReference type="HOGENOM" id="CLU_1774319_0_0_0"/>
<sequence length="146" mass="16957">MRRFIFFLILFVFISFTVTPSIAKEVTDIEGMLDKAENLNVLENNGSFMICLLSENSEALVKFKVKNDGNYIIMTKNSGVDFQGQLLTRNFNYELVVECTDFNIPEKKRFFNCEEELTQSKTYYMYFNTIGHHSRLGCAKITITKK</sequence>
<name>D3PAH2_DEFDS</name>
<dbReference type="eggNOG" id="ENOG503401Q">
    <property type="taxonomic scope" value="Bacteria"/>
</dbReference>
<dbReference type="Proteomes" id="UP000001520">
    <property type="component" value="Chromosome"/>
</dbReference>
<keyword evidence="2" id="KW-1185">Reference proteome</keyword>
<reference evidence="1 2" key="1">
    <citation type="journal article" date="2010" name="DNA Res.">
        <title>Bacterial lifestyle in a deep-sea hydrothermal vent chimney revealed by the genome sequence of the thermophilic bacterium Deferribacter desulfuricans SSM1.</title>
        <authorList>
            <person name="Takaki Y."/>
            <person name="Shimamura S."/>
            <person name="Nakagawa S."/>
            <person name="Fukuhara Y."/>
            <person name="Horikawa H."/>
            <person name="Ankai A."/>
            <person name="Harada T."/>
            <person name="Hosoyama A."/>
            <person name="Oguchi A."/>
            <person name="Fukui S."/>
            <person name="Fujita N."/>
            <person name="Takami H."/>
            <person name="Takai K."/>
        </authorList>
    </citation>
    <scope>NUCLEOTIDE SEQUENCE [LARGE SCALE GENOMIC DNA]</scope>
    <source>
        <strain evidence="2">DSM 14783 / JCM 11476 / NBRC 101012 / SSM1</strain>
    </source>
</reference>
<accession>D3PAH2</accession>
<organism evidence="1 2">
    <name type="scientific">Deferribacter desulfuricans (strain DSM 14783 / JCM 11476 / NBRC 101012 / SSM1)</name>
    <dbReference type="NCBI Taxonomy" id="639282"/>
    <lineage>
        <taxon>Bacteria</taxon>
        <taxon>Pseudomonadati</taxon>
        <taxon>Deferribacterota</taxon>
        <taxon>Deferribacteres</taxon>
        <taxon>Deferribacterales</taxon>
        <taxon>Deferribacteraceae</taxon>
        <taxon>Deferribacter</taxon>
    </lineage>
</organism>
<proteinExistence type="predicted"/>
<evidence type="ECO:0000313" key="1">
    <source>
        <dbReference type="EMBL" id="BAI79595.1"/>
    </source>
</evidence>
<dbReference type="EMBL" id="AP011529">
    <property type="protein sequence ID" value="BAI79595.1"/>
    <property type="molecule type" value="Genomic_DNA"/>
</dbReference>